<reference evidence="1" key="1">
    <citation type="journal article" date="2015" name="Nature">
        <title>Complex archaea that bridge the gap between prokaryotes and eukaryotes.</title>
        <authorList>
            <person name="Spang A."/>
            <person name="Saw J.H."/>
            <person name="Jorgensen S.L."/>
            <person name="Zaremba-Niedzwiedzka K."/>
            <person name="Martijn J."/>
            <person name="Lind A.E."/>
            <person name="van Eijk R."/>
            <person name="Schleper C."/>
            <person name="Guy L."/>
            <person name="Ettema T.J."/>
        </authorList>
    </citation>
    <scope>NUCLEOTIDE SEQUENCE</scope>
</reference>
<sequence>MRTLTAALLTAQTSGYPVGSYAPAVRCIFTSKDGGTTHDYSFDPTVTTNRLEHVQQIEERENDSGIILLSNYDRAVPTDLTGYYVDLGWGLNTSSGILWDTAAGAVAPRMWIMRQSDISGAPKGSLPQLYTLFQLQGVWGAVLNKQPFLVESTPFSDIPLYKYDELNTISALTGKTIYGVLEYIIEVLLFAQTGLAFTLDDLGAQDDGEISSIIPFPSDNTKLLRTINDGSPWYFETYGDVIRSLLELTNCILVPRADLAFRIMYPQSSDTADVTYYSSNADGHPFYEAENRRLNMIPNHIEVYGGEDAITGYPTVTGHWYDTDHFSGWVSPATLATYDGPFMEVKASGSTDRMLWETGLDTAEKCRNKAAELGWQLKDQIRGTRVIIPMDARVELYDRVEVNDARGL</sequence>
<comment type="caution">
    <text evidence="1">The sequence shown here is derived from an EMBL/GenBank/DDBJ whole genome shotgun (WGS) entry which is preliminary data.</text>
</comment>
<organism evidence="1">
    <name type="scientific">marine sediment metagenome</name>
    <dbReference type="NCBI Taxonomy" id="412755"/>
    <lineage>
        <taxon>unclassified sequences</taxon>
        <taxon>metagenomes</taxon>
        <taxon>ecological metagenomes</taxon>
    </lineage>
</organism>
<dbReference type="EMBL" id="LAZR01000514">
    <property type="protein sequence ID" value="KKN65911.1"/>
    <property type="molecule type" value="Genomic_DNA"/>
</dbReference>
<evidence type="ECO:0000313" key="1">
    <source>
        <dbReference type="EMBL" id="KKN65911.1"/>
    </source>
</evidence>
<name>A0A0F9UXJ6_9ZZZZ</name>
<accession>A0A0F9UXJ6</accession>
<proteinExistence type="predicted"/>
<dbReference type="AlphaFoldDB" id="A0A0F9UXJ6"/>
<gene>
    <name evidence="1" type="ORF">LCGC14_0477280</name>
</gene>
<protein>
    <submittedName>
        <fullName evidence="1">Uncharacterized protein</fullName>
    </submittedName>
</protein>